<evidence type="ECO:0000313" key="4">
    <source>
        <dbReference type="Proteomes" id="UP000006727"/>
    </source>
</evidence>
<dbReference type="Gramene" id="Pp3c7_2830V3.6">
    <property type="protein sequence ID" value="Pp3c7_2830V3.6"/>
    <property type="gene ID" value="Pp3c7_2830"/>
</dbReference>
<feature type="region of interest" description="Disordered" evidence="1">
    <location>
        <begin position="363"/>
        <end position="396"/>
    </location>
</feature>
<dbReference type="Gramene" id="Pp3c7_2830V3.10">
    <property type="protein sequence ID" value="Pp3c7_2830V3.10"/>
    <property type="gene ID" value="Pp3c7_2830"/>
</dbReference>
<dbReference type="AlphaFoldDB" id="A0A2K1KA21"/>
<dbReference type="EnsemblPlants" id="Pp3c7_2830V3.9">
    <property type="protein sequence ID" value="Pp3c7_2830V3.9"/>
    <property type="gene ID" value="Pp3c7_2830"/>
</dbReference>
<name>A0A2K1KA21_PHYPA</name>
<dbReference type="EnsemblPlants" id="Pp3c7_2830V3.3">
    <property type="protein sequence ID" value="Pp3c7_2830V3.3"/>
    <property type="gene ID" value="Pp3c7_2830"/>
</dbReference>
<dbReference type="RefSeq" id="XP_024381116.1">
    <property type="nucleotide sequence ID" value="XM_024525348.2"/>
</dbReference>
<feature type="region of interest" description="Disordered" evidence="1">
    <location>
        <begin position="62"/>
        <end position="91"/>
    </location>
</feature>
<dbReference type="EnsemblPlants" id="Pp3c7_2830V3.5">
    <property type="protein sequence ID" value="Pp3c7_2830V3.5"/>
    <property type="gene ID" value="Pp3c7_2830"/>
</dbReference>
<dbReference type="EnsemblPlants" id="Pp3c7_2830V3.10">
    <property type="protein sequence ID" value="Pp3c7_2830V3.10"/>
    <property type="gene ID" value="Pp3c7_2830"/>
</dbReference>
<dbReference type="PaxDb" id="3218-PP1S136_142V6.1"/>
<evidence type="ECO:0000313" key="3">
    <source>
        <dbReference type="EnsemblPlants" id="Pp3c7_2830V3.1"/>
    </source>
</evidence>
<reference evidence="3" key="3">
    <citation type="submission" date="2020-12" db="UniProtKB">
        <authorList>
            <consortium name="EnsemblPlants"/>
        </authorList>
    </citation>
    <scope>IDENTIFICATION</scope>
</reference>
<dbReference type="EnsemblPlants" id="Pp3c7_2830V3.4">
    <property type="protein sequence ID" value="Pp3c7_2830V3.4"/>
    <property type="gene ID" value="Pp3c7_2830"/>
</dbReference>
<proteinExistence type="predicted"/>
<dbReference type="EMBL" id="ABEU02000007">
    <property type="protein sequence ID" value="PNR50635.1"/>
    <property type="molecule type" value="Genomic_DNA"/>
</dbReference>
<evidence type="ECO:0000313" key="2">
    <source>
        <dbReference type="EMBL" id="PNR50635.1"/>
    </source>
</evidence>
<reference evidence="2 4" key="2">
    <citation type="journal article" date="2018" name="Plant J.">
        <title>The Physcomitrella patens chromosome-scale assembly reveals moss genome structure and evolution.</title>
        <authorList>
            <person name="Lang D."/>
            <person name="Ullrich K.K."/>
            <person name="Murat F."/>
            <person name="Fuchs J."/>
            <person name="Jenkins J."/>
            <person name="Haas F.B."/>
            <person name="Piednoel M."/>
            <person name="Gundlach H."/>
            <person name="Van Bel M."/>
            <person name="Meyberg R."/>
            <person name="Vives C."/>
            <person name="Morata J."/>
            <person name="Symeonidi A."/>
            <person name="Hiss M."/>
            <person name="Muchero W."/>
            <person name="Kamisugi Y."/>
            <person name="Saleh O."/>
            <person name="Blanc G."/>
            <person name="Decker E.L."/>
            <person name="van Gessel N."/>
            <person name="Grimwood J."/>
            <person name="Hayes R.D."/>
            <person name="Graham S.W."/>
            <person name="Gunter L.E."/>
            <person name="McDaniel S.F."/>
            <person name="Hoernstein S.N.W."/>
            <person name="Larsson A."/>
            <person name="Li F.W."/>
            <person name="Perroud P.F."/>
            <person name="Phillips J."/>
            <person name="Ranjan P."/>
            <person name="Rokshar D.S."/>
            <person name="Rothfels C.J."/>
            <person name="Schneider L."/>
            <person name="Shu S."/>
            <person name="Stevenson D.W."/>
            <person name="Thummler F."/>
            <person name="Tillich M."/>
            <person name="Villarreal Aguilar J.C."/>
            <person name="Widiez T."/>
            <person name="Wong G.K."/>
            <person name="Wymore A."/>
            <person name="Zhang Y."/>
            <person name="Zimmer A.D."/>
            <person name="Quatrano R.S."/>
            <person name="Mayer K.F.X."/>
            <person name="Goodstein D."/>
            <person name="Casacuberta J.M."/>
            <person name="Vandepoele K."/>
            <person name="Reski R."/>
            <person name="Cuming A.C."/>
            <person name="Tuskan G.A."/>
            <person name="Maumus F."/>
            <person name="Salse J."/>
            <person name="Schmutz J."/>
            <person name="Rensing S.A."/>
        </authorList>
    </citation>
    <scope>NUCLEOTIDE SEQUENCE [LARGE SCALE GENOMIC DNA]</scope>
    <source>
        <strain evidence="3 4">cv. Gransden 2004</strain>
    </source>
</reference>
<feature type="compositionally biased region" description="Polar residues" evidence="1">
    <location>
        <begin position="375"/>
        <end position="385"/>
    </location>
</feature>
<dbReference type="Gramene" id="Pp3c7_2830V3.8">
    <property type="protein sequence ID" value="Pp3c7_2830V3.8"/>
    <property type="gene ID" value="Pp3c7_2830"/>
</dbReference>
<dbReference type="EnsemblPlants" id="Pp3c7_2830V3.1">
    <property type="protein sequence ID" value="Pp3c7_2830V3.1"/>
    <property type="gene ID" value="Pp3c7_2830"/>
</dbReference>
<dbReference type="Gramene" id="Pp3c7_2830V3.3">
    <property type="protein sequence ID" value="Pp3c7_2830V3.3"/>
    <property type="gene ID" value="Pp3c7_2830"/>
</dbReference>
<dbReference type="EnsemblPlants" id="Pp3c7_2830V3.8">
    <property type="protein sequence ID" value="Pp3c7_2830V3.8"/>
    <property type="gene ID" value="Pp3c7_2830"/>
</dbReference>
<accession>A0A2K1KA21</accession>
<dbReference type="Gramene" id="Pp3c7_2830V3.9">
    <property type="protein sequence ID" value="Pp3c7_2830V3.9"/>
    <property type="gene ID" value="Pp3c7_2830"/>
</dbReference>
<dbReference type="Gramene" id="Pp3c7_2830V3.2">
    <property type="protein sequence ID" value="Pp3c7_2830V3.2"/>
    <property type="gene ID" value="Pp3c7_2830"/>
</dbReference>
<organism evidence="2">
    <name type="scientific">Physcomitrium patens</name>
    <name type="common">Spreading-leaved earth moss</name>
    <name type="synonym">Physcomitrella patens</name>
    <dbReference type="NCBI Taxonomy" id="3218"/>
    <lineage>
        <taxon>Eukaryota</taxon>
        <taxon>Viridiplantae</taxon>
        <taxon>Streptophyta</taxon>
        <taxon>Embryophyta</taxon>
        <taxon>Bryophyta</taxon>
        <taxon>Bryophytina</taxon>
        <taxon>Bryopsida</taxon>
        <taxon>Funariidae</taxon>
        <taxon>Funariales</taxon>
        <taxon>Funariaceae</taxon>
        <taxon>Physcomitrium</taxon>
    </lineage>
</organism>
<dbReference type="GeneID" id="112284945"/>
<dbReference type="Proteomes" id="UP000006727">
    <property type="component" value="Chromosome 7"/>
</dbReference>
<dbReference type="KEGG" id="ppp:112284945"/>
<evidence type="ECO:0000256" key="1">
    <source>
        <dbReference type="SAM" id="MobiDB-lite"/>
    </source>
</evidence>
<keyword evidence="4" id="KW-1185">Reference proteome</keyword>
<dbReference type="Gramene" id="Pp3c7_2830V3.5">
    <property type="protein sequence ID" value="Pp3c7_2830V3.5"/>
    <property type="gene ID" value="Pp3c7_2830"/>
</dbReference>
<dbReference type="Gramene" id="Pp3c7_2830V3.1">
    <property type="protein sequence ID" value="Pp3c7_2830V3.1"/>
    <property type="gene ID" value="Pp3c7_2830"/>
</dbReference>
<dbReference type="RefSeq" id="XP_024381115.1">
    <property type="nucleotide sequence ID" value="XM_024525347.2"/>
</dbReference>
<gene>
    <name evidence="3" type="primary">LOC112284945</name>
    <name evidence="2" type="ORF">PHYPA_009821</name>
</gene>
<reference evidence="2 4" key="1">
    <citation type="journal article" date="2008" name="Science">
        <title>The Physcomitrella genome reveals evolutionary insights into the conquest of land by plants.</title>
        <authorList>
            <person name="Rensing S."/>
            <person name="Lang D."/>
            <person name="Zimmer A."/>
            <person name="Terry A."/>
            <person name="Salamov A."/>
            <person name="Shapiro H."/>
            <person name="Nishiyama T."/>
            <person name="Perroud P.-F."/>
            <person name="Lindquist E."/>
            <person name="Kamisugi Y."/>
            <person name="Tanahashi T."/>
            <person name="Sakakibara K."/>
            <person name="Fujita T."/>
            <person name="Oishi K."/>
            <person name="Shin-I T."/>
            <person name="Kuroki Y."/>
            <person name="Toyoda A."/>
            <person name="Suzuki Y."/>
            <person name="Hashimoto A."/>
            <person name="Yamaguchi K."/>
            <person name="Sugano A."/>
            <person name="Kohara Y."/>
            <person name="Fujiyama A."/>
            <person name="Anterola A."/>
            <person name="Aoki S."/>
            <person name="Ashton N."/>
            <person name="Barbazuk W.B."/>
            <person name="Barker E."/>
            <person name="Bennetzen J."/>
            <person name="Bezanilla M."/>
            <person name="Blankenship R."/>
            <person name="Cho S.H."/>
            <person name="Dutcher S."/>
            <person name="Estelle M."/>
            <person name="Fawcett J.A."/>
            <person name="Gundlach H."/>
            <person name="Hanada K."/>
            <person name="Heyl A."/>
            <person name="Hicks K.A."/>
            <person name="Hugh J."/>
            <person name="Lohr M."/>
            <person name="Mayer K."/>
            <person name="Melkozernov A."/>
            <person name="Murata T."/>
            <person name="Nelson D."/>
            <person name="Pils B."/>
            <person name="Prigge M."/>
            <person name="Reiss B."/>
            <person name="Renner T."/>
            <person name="Rombauts S."/>
            <person name="Rushton P."/>
            <person name="Sanderfoot A."/>
            <person name="Schween G."/>
            <person name="Shiu S.-H."/>
            <person name="Stueber K."/>
            <person name="Theodoulou F.L."/>
            <person name="Tu H."/>
            <person name="Van de Peer Y."/>
            <person name="Verrier P.J."/>
            <person name="Waters E."/>
            <person name="Wood A."/>
            <person name="Yang L."/>
            <person name="Cove D."/>
            <person name="Cuming A."/>
            <person name="Hasebe M."/>
            <person name="Lucas S."/>
            <person name="Mishler D.B."/>
            <person name="Reski R."/>
            <person name="Grigoriev I."/>
            <person name="Quatrano R.S."/>
            <person name="Boore J.L."/>
        </authorList>
    </citation>
    <scope>NUCLEOTIDE SEQUENCE [LARGE SCALE GENOMIC DNA]</scope>
    <source>
        <strain evidence="3 4">cv. Gransden 2004</strain>
    </source>
</reference>
<dbReference type="EnsemblPlants" id="Pp3c7_2830V3.6">
    <property type="protein sequence ID" value="Pp3c7_2830V3.6"/>
    <property type="gene ID" value="Pp3c7_2830"/>
</dbReference>
<dbReference type="EnsemblPlants" id="Pp3c7_2830V3.2">
    <property type="protein sequence ID" value="Pp3c7_2830V3.2"/>
    <property type="gene ID" value="Pp3c7_2830"/>
</dbReference>
<dbReference type="Gramene" id="Pp3c7_2830V3.4">
    <property type="protein sequence ID" value="Pp3c7_2830V3.4"/>
    <property type="gene ID" value="Pp3c7_2830"/>
</dbReference>
<dbReference type="EnsemblPlants" id="Pp3c7_2830V3.7">
    <property type="protein sequence ID" value="Pp3c7_2830V3.7"/>
    <property type="gene ID" value="Pp3c7_2830"/>
</dbReference>
<protein>
    <submittedName>
        <fullName evidence="2 3">Uncharacterized protein</fullName>
    </submittedName>
</protein>
<dbReference type="Gramene" id="Pp3c7_2830V3.7">
    <property type="protein sequence ID" value="Pp3c7_2830V3.7"/>
    <property type="gene ID" value="Pp3c7_2830"/>
</dbReference>
<sequence length="691" mass="76543">MTKTKRKQLAALAALKFTPSESLGNTVVHQDEHCPDENSASLEVRQQRIVFWIPSDPSPRLVNPRSFGIGGSPSRKRQRSTNAGEECTSDGEEGHVYQKYSKIILKLDKCNLEKGVGTSLALNTTHVSAERAFQRRKPGARLLTKEKVLSVLKVNTNCPDSPSVQAIKRTTAEDKDELPLVSLSDDNWEKGIGFARELPPPQYSRILKPPTRKTVSYNDLVSAKPAHKLRLEQDEAITDRKILFNFTRKLATVSEKDVDPRSERTWAQDIVSHTYKRQKTRLLVDTLSQHEQTLVRAKSQVTTLQVSCNERNLRSVEKNVISESSSAVVVRVAYTESALKDLTTLKKKLSTVSGNTVVLGRAAEQSPRNDVPAISNYSDSPSNRKGNILADRPASTSKMVNVSSSSPAKATLHQGSSTFLEKPNGQTLLRTSLLRTRKRVATQAKGNNSVSTVPSTRGMKMSSLAELDDCKGLMASELGSIYSVTEVRNSESAVGESTEVPLLDESNRDHLMRHYHGSDVVTSSNNAIALNSRSRRISFLCRNAGGYLEEEDPFRGEYLHRSLKPRENFHSRMSTPSTTGSRIRGQGNVHRQLGNRDAPHAFQSYINGSKTNGRSVELIRQQGEVLRDSKSRHRCFDSRSLSLKSVGYKRINHAADMAALVQSKLNEVGGLTEWLIGGGLGCLWICFKRGN</sequence>
<dbReference type="RefSeq" id="XP_024381113.1">
    <property type="nucleotide sequence ID" value="XM_024525345.2"/>
</dbReference>